<evidence type="ECO:0000256" key="1">
    <source>
        <dbReference type="SAM" id="MobiDB-lite"/>
    </source>
</evidence>
<name>A0ABP1R7X7_9HEXA</name>
<sequence>MDLKTYPHEYCKAFDENFRPIICLIKNGTNTPPPNHNPHPPNHHPPPPNNNPPPYPILQPPFPDDSDYDDEDCSCEVTCVPIIVNQRSFGNFLPRRYYQKRKKRTTTTSYRCKPCGAECPVATSLKPRCNCVIPASKAECTCSANCAMFRYEPFFFPNSDDFDDVNCIISVSALEDWRLGEERPPYSCECQRSKEAENSRRPDFVCICQRVPFD</sequence>
<organism evidence="2 3">
    <name type="scientific">Orchesella dallaii</name>
    <dbReference type="NCBI Taxonomy" id="48710"/>
    <lineage>
        <taxon>Eukaryota</taxon>
        <taxon>Metazoa</taxon>
        <taxon>Ecdysozoa</taxon>
        <taxon>Arthropoda</taxon>
        <taxon>Hexapoda</taxon>
        <taxon>Collembola</taxon>
        <taxon>Entomobryomorpha</taxon>
        <taxon>Entomobryoidea</taxon>
        <taxon>Orchesellidae</taxon>
        <taxon>Orchesellinae</taxon>
        <taxon>Orchesella</taxon>
    </lineage>
</organism>
<keyword evidence="3" id="KW-1185">Reference proteome</keyword>
<dbReference type="Proteomes" id="UP001642540">
    <property type="component" value="Unassembled WGS sequence"/>
</dbReference>
<accession>A0ABP1R7X7</accession>
<protein>
    <submittedName>
        <fullName evidence="2">Uncharacterized protein</fullName>
    </submittedName>
</protein>
<dbReference type="EMBL" id="CAXLJM020000068">
    <property type="protein sequence ID" value="CAL8122578.1"/>
    <property type="molecule type" value="Genomic_DNA"/>
</dbReference>
<comment type="caution">
    <text evidence="2">The sequence shown here is derived from an EMBL/GenBank/DDBJ whole genome shotgun (WGS) entry which is preliminary data.</text>
</comment>
<feature type="region of interest" description="Disordered" evidence="1">
    <location>
        <begin position="29"/>
        <end position="61"/>
    </location>
</feature>
<evidence type="ECO:0000313" key="2">
    <source>
        <dbReference type="EMBL" id="CAL8122578.1"/>
    </source>
</evidence>
<gene>
    <name evidence="2" type="ORF">ODALV1_LOCUS19870</name>
</gene>
<evidence type="ECO:0000313" key="3">
    <source>
        <dbReference type="Proteomes" id="UP001642540"/>
    </source>
</evidence>
<reference evidence="2 3" key="1">
    <citation type="submission" date="2024-08" db="EMBL/GenBank/DDBJ databases">
        <authorList>
            <person name="Cucini C."/>
            <person name="Frati F."/>
        </authorList>
    </citation>
    <scope>NUCLEOTIDE SEQUENCE [LARGE SCALE GENOMIC DNA]</scope>
</reference>
<proteinExistence type="predicted"/>
<feature type="compositionally biased region" description="Pro residues" evidence="1">
    <location>
        <begin position="31"/>
        <end position="61"/>
    </location>
</feature>